<dbReference type="PROSITE" id="PS50234">
    <property type="entry name" value="VWFA"/>
    <property type="match status" value="1"/>
</dbReference>
<evidence type="ECO:0000256" key="1">
    <source>
        <dbReference type="SAM" id="MobiDB-lite"/>
    </source>
</evidence>
<evidence type="ECO:0000256" key="3">
    <source>
        <dbReference type="SAM" id="SignalP"/>
    </source>
</evidence>
<evidence type="ECO:0000256" key="2">
    <source>
        <dbReference type="SAM" id="Phobius"/>
    </source>
</evidence>
<dbReference type="CDD" id="cd00198">
    <property type="entry name" value="vWFA"/>
    <property type="match status" value="1"/>
</dbReference>
<proteinExistence type="predicted"/>
<dbReference type="EMBL" id="JAAZON010000525">
    <property type="protein sequence ID" value="NMC63778.1"/>
    <property type="molecule type" value="Genomic_DNA"/>
</dbReference>
<gene>
    <name evidence="5" type="ORF">GYA55_11500</name>
</gene>
<feature type="signal peptide" evidence="3">
    <location>
        <begin position="1"/>
        <end position="40"/>
    </location>
</feature>
<organism evidence="5 6">
    <name type="scientific">SAR324 cluster bacterium</name>
    <dbReference type="NCBI Taxonomy" id="2024889"/>
    <lineage>
        <taxon>Bacteria</taxon>
        <taxon>Deltaproteobacteria</taxon>
        <taxon>SAR324 cluster</taxon>
    </lineage>
</organism>
<reference evidence="5 6" key="1">
    <citation type="journal article" date="2020" name="Biotechnol. Biofuels">
        <title>New insights from the biogas microbiome by comprehensive genome-resolved metagenomics of nearly 1600 species originating from multiple anaerobic digesters.</title>
        <authorList>
            <person name="Campanaro S."/>
            <person name="Treu L."/>
            <person name="Rodriguez-R L.M."/>
            <person name="Kovalovszki A."/>
            <person name="Ziels R.M."/>
            <person name="Maus I."/>
            <person name="Zhu X."/>
            <person name="Kougias P.G."/>
            <person name="Basile A."/>
            <person name="Luo G."/>
            <person name="Schluter A."/>
            <person name="Konstantinidis K.T."/>
            <person name="Angelidaki I."/>
        </authorList>
    </citation>
    <scope>NUCLEOTIDE SEQUENCE [LARGE SCALE GENOMIC DNA]</scope>
    <source>
        <strain evidence="5">AS27yjCOA_65</strain>
    </source>
</reference>
<dbReference type="SUPFAM" id="SSF53300">
    <property type="entry name" value="vWA-like"/>
    <property type="match status" value="1"/>
</dbReference>
<feature type="region of interest" description="Disordered" evidence="1">
    <location>
        <begin position="676"/>
        <end position="744"/>
    </location>
</feature>
<feature type="compositionally biased region" description="Basic and acidic residues" evidence="1">
    <location>
        <begin position="729"/>
        <end position="744"/>
    </location>
</feature>
<accession>A0A7X9IK59</accession>
<evidence type="ECO:0000313" key="5">
    <source>
        <dbReference type="EMBL" id="NMC63778.1"/>
    </source>
</evidence>
<feature type="domain" description="VWFA" evidence="4">
    <location>
        <begin position="54"/>
        <end position="236"/>
    </location>
</feature>
<evidence type="ECO:0000259" key="4">
    <source>
        <dbReference type="PROSITE" id="PS50234"/>
    </source>
</evidence>
<protein>
    <submittedName>
        <fullName evidence="5">VWA domain-containing protein</fullName>
    </submittedName>
</protein>
<feature type="chain" id="PRO_5031391899" evidence="3">
    <location>
        <begin position="41"/>
        <end position="744"/>
    </location>
</feature>
<sequence>MSLPKSAKNKLPVFFACYVLRAMLLSLSIVALFSSVTASAEDPLPPPESEESIDAILMLDASGSMLLTDPNHLRNQGAKLFSRFLKEGDRLAIVEFSEEAKVIRPLSPFDPKQIESIAKNIDSVGEKGAYTDILAAAKKATELFETNFREHASQVVILLSDGKFEPDPKLGSLEALTQNLMEQTIPYARSIGIKFYTLAFSEQADRELLKEIAVGTGGINWYAKNPDEIHSSYADLFLAVKKPQLVPLTKAGFQIDEDIREATFYINREKNSSASLIRPDGSILSQESQEPGLRWFGGENFDVVTVLSPMPGNWQVSGIASTDGFATVLTNLKLVTDWSPSINAGEKVLLQVRLYDSQKPVVLPEMAGVVQYAFFITPTDRISEPVAKGQLYDDGTHGDKEAKDAIFSSEITISQVGDYKLRVVARGPTFERNQQMPFRVKPPFIALSIYHKKAESQALRTIMEMQEKKTGGEEKKHKKPEDPNAYRDRDIIRVQLSDDAKAFKTLLVNLLATNEKNQEMILPMKAVAQDPFVYEIDEFALPAPGKYEMKAVVLATGAKGKTAQEMTAPIQYTKKASSEGEQVGEAVFVEEKKPPAPPSHLIPILLMTVVNCVAGFFGFMLLRKVQSGDAETMPVFTPISLFSAGIESLRSRSQQVEINLDDPRFEGSIPHIISDQELSAEGEAKPEGEETADSIAGNEEEKKTASADISDIDAELTSLLSEDSPDQTEEPKDESREEKDGEGA</sequence>
<feature type="transmembrane region" description="Helical" evidence="2">
    <location>
        <begin position="601"/>
        <end position="622"/>
    </location>
</feature>
<dbReference type="NCBIfam" id="NF041940">
    <property type="entry name" value="choice_anch_X"/>
    <property type="match status" value="1"/>
</dbReference>
<comment type="caution">
    <text evidence="5">The sequence shown here is derived from an EMBL/GenBank/DDBJ whole genome shotgun (WGS) entry which is preliminary data.</text>
</comment>
<keyword evidence="3" id="KW-0732">Signal</keyword>
<dbReference type="Gene3D" id="3.40.50.410">
    <property type="entry name" value="von Willebrand factor, type A domain"/>
    <property type="match status" value="1"/>
</dbReference>
<dbReference type="InterPro" id="IPR002035">
    <property type="entry name" value="VWF_A"/>
</dbReference>
<dbReference type="Proteomes" id="UP000524246">
    <property type="component" value="Unassembled WGS sequence"/>
</dbReference>
<name>A0A7X9IK59_9DELT</name>
<keyword evidence="2" id="KW-0472">Membrane</keyword>
<keyword evidence="2" id="KW-0812">Transmembrane</keyword>
<evidence type="ECO:0000313" key="6">
    <source>
        <dbReference type="Proteomes" id="UP000524246"/>
    </source>
</evidence>
<dbReference type="Pfam" id="PF00092">
    <property type="entry name" value="VWA"/>
    <property type="match status" value="1"/>
</dbReference>
<keyword evidence="2" id="KW-1133">Transmembrane helix</keyword>
<dbReference type="AlphaFoldDB" id="A0A7X9IK59"/>
<dbReference type="InterPro" id="IPR036465">
    <property type="entry name" value="vWFA_dom_sf"/>
</dbReference>
<dbReference type="SMART" id="SM00327">
    <property type="entry name" value="VWA"/>
    <property type="match status" value="1"/>
</dbReference>